<dbReference type="PANTHER" id="PTHR10794">
    <property type="entry name" value="ABHYDROLASE DOMAIN-CONTAINING PROTEIN"/>
    <property type="match status" value="1"/>
</dbReference>
<reference evidence="4 5" key="1">
    <citation type="journal article" date="2018" name="BMC Genomics">
        <title>Genomic comparison of Trypanosoma conorhini and Trypanosoma rangeli to Trypanosoma cruzi strains of high and low virulence.</title>
        <authorList>
            <person name="Bradwell K.R."/>
            <person name="Koparde V.N."/>
            <person name="Matveyev A.V."/>
            <person name="Serrano M.G."/>
            <person name="Alves J.M."/>
            <person name="Parikh H."/>
            <person name="Huang B."/>
            <person name="Lee V."/>
            <person name="Espinosa-Alvarez O."/>
            <person name="Ortiz P.A."/>
            <person name="Costa-Martins A.G."/>
            <person name="Teixeira M.M."/>
            <person name="Buck G.A."/>
        </authorList>
    </citation>
    <scope>NUCLEOTIDE SEQUENCE [LARGE SCALE GENOMIC DNA]</scope>
    <source>
        <strain evidence="4 5">025E</strain>
    </source>
</reference>
<evidence type="ECO:0000256" key="1">
    <source>
        <dbReference type="ARBA" id="ARBA00010884"/>
    </source>
</evidence>
<dbReference type="Gene3D" id="3.40.50.1820">
    <property type="entry name" value="alpha/beta hydrolase"/>
    <property type="match status" value="1"/>
</dbReference>
<evidence type="ECO:0000313" key="5">
    <source>
        <dbReference type="Proteomes" id="UP000284403"/>
    </source>
</evidence>
<keyword evidence="2" id="KW-0472">Membrane</keyword>
<protein>
    <recommendedName>
        <fullName evidence="3">AB hydrolase-1 domain-containing protein</fullName>
    </recommendedName>
</protein>
<dbReference type="GO" id="GO:0047372">
    <property type="term" value="F:monoacylglycerol lipase activity"/>
    <property type="evidence" value="ECO:0007669"/>
    <property type="project" value="TreeGrafter"/>
</dbReference>
<dbReference type="EMBL" id="MKKU01000299">
    <property type="protein sequence ID" value="RNF16253.1"/>
    <property type="molecule type" value="Genomic_DNA"/>
</dbReference>
<dbReference type="InterPro" id="IPR050960">
    <property type="entry name" value="AB_hydrolase_4_sf"/>
</dbReference>
<dbReference type="Pfam" id="PF00561">
    <property type="entry name" value="Abhydrolase_1"/>
    <property type="match status" value="1"/>
</dbReference>
<dbReference type="RefSeq" id="XP_029227743.1">
    <property type="nucleotide sequence ID" value="XM_029372135.1"/>
</dbReference>
<organism evidence="4 5">
    <name type="scientific">Trypanosoma conorhini</name>
    <dbReference type="NCBI Taxonomy" id="83891"/>
    <lineage>
        <taxon>Eukaryota</taxon>
        <taxon>Discoba</taxon>
        <taxon>Euglenozoa</taxon>
        <taxon>Kinetoplastea</taxon>
        <taxon>Metakinetoplastina</taxon>
        <taxon>Trypanosomatida</taxon>
        <taxon>Trypanosomatidae</taxon>
        <taxon>Trypanosoma</taxon>
    </lineage>
</organism>
<dbReference type="PANTHER" id="PTHR10794:SF63">
    <property type="entry name" value="ALPHA_BETA HYDROLASE 1, ISOFORM A"/>
    <property type="match status" value="1"/>
</dbReference>
<accession>A0A3R7L4X4</accession>
<feature type="domain" description="AB hydrolase-1" evidence="3">
    <location>
        <begin position="137"/>
        <end position="397"/>
    </location>
</feature>
<evidence type="ECO:0000259" key="3">
    <source>
        <dbReference type="Pfam" id="PF00561"/>
    </source>
</evidence>
<dbReference type="AlphaFoldDB" id="A0A3R7L4X4"/>
<comment type="similarity">
    <text evidence="1">Belongs to the AB hydrolase superfamily. AB hydrolase 4 family.</text>
</comment>
<keyword evidence="2" id="KW-0812">Transmembrane</keyword>
<dbReference type="GO" id="GO:0034338">
    <property type="term" value="F:short-chain carboxylesterase activity"/>
    <property type="evidence" value="ECO:0007669"/>
    <property type="project" value="TreeGrafter"/>
</dbReference>
<keyword evidence="5" id="KW-1185">Reference proteome</keyword>
<evidence type="ECO:0000313" key="4">
    <source>
        <dbReference type="EMBL" id="RNF16253.1"/>
    </source>
</evidence>
<dbReference type="InterPro" id="IPR000073">
    <property type="entry name" value="AB_hydrolase_1"/>
</dbReference>
<dbReference type="SUPFAM" id="SSF53474">
    <property type="entry name" value="alpha/beta-Hydrolases"/>
    <property type="match status" value="1"/>
</dbReference>
<proteinExistence type="inferred from homology"/>
<dbReference type="Proteomes" id="UP000284403">
    <property type="component" value="Unassembled WGS sequence"/>
</dbReference>
<dbReference type="InterPro" id="IPR029058">
    <property type="entry name" value="AB_hydrolase_fold"/>
</dbReference>
<comment type="caution">
    <text evidence="4">The sequence shown here is derived from an EMBL/GenBank/DDBJ whole genome shotgun (WGS) entry which is preliminary data.</text>
</comment>
<sequence>MVPFSSHVGFFLLHLVVHIVFYVVPGTLFNLLFRWPICLLEWMIGVKEFTLAPWKERRVATARSLRSSAVYDSFGLGGCTKYEGPMYNGHVHTILAPLRPCCKVDYARETVPAEDGNPLCIDCLPPTPDGGTAVRGLVLIVPGLLSSSLSGYLRRTATLLSREGFYVAVLNARGVRGTPLERPQLFSAVYTADLRHVLKNHFNPRQVQERLKCGQPRPLVALGLSFGGVVLCKYLGEQGLRKDPSQLSAAIALNTPYDLNASDEAMSHFLYGRGFVKGLIAYADRHKTVMQQLPFVNTELLFKGNHPLLYRLGSVAQFDRYITAPHFGFSSAEEYYNAANCFASLLTAQVPVLCIATRDDPICGRPQSIRRWERLANINANVTYAELPSGGHLGFLGSPIAELQQGANEGERLILRALQCFCANVREKQNLA</sequence>
<evidence type="ECO:0000256" key="2">
    <source>
        <dbReference type="SAM" id="Phobius"/>
    </source>
</evidence>
<gene>
    <name evidence="4" type="ORF">Tco025E_05234</name>
</gene>
<keyword evidence="2" id="KW-1133">Transmembrane helix</keyword>
<dbReference type="GeneID" id="40318845"/>
<dbReference type="OrthoDB" id="247542at2759"/>
<name>A0A3R7L4X4_9TRYP</name>
<feature type="transmembrane region" description="Helical" evidence="2">
    <location>
        <begin position="12"/>
        <end position="33"/>
    </location>
</feature>